<gene>
    <name evidence="4" type="ORF">PISMIDRAFT_312398</name>
</gene>
<dbReference type="Proteomes" id="UP000054018">
    <property type="component" value="Unassembled WGS sequence"/>
</dbReference>
<name>A0A0C9Z041_9AGAM</name>
<reference evidence="5" key="2">
    <citation type="submission" date="2015-01" db="EMBL/GenBank/DDBJ databases">
        <title>Evolutionary Origins and Diversification of the Mycorrhizal Mutualists.</title>
        <authorList>
            <consortium name="DOE Joint Genome Institute"/>
            <consortium name="Mycorrhizal Genomics Consortium"/>
            <person name="Kohler A."/>
            <person name="Kuo A."/>
            <person name="Nagy L.G."/>
            <person name="Floudas D."/>
            <person name="Copeland A."/>
            <person name="Barry K.W."/>
            <person name="Cichocki N."/>
            <person name="Veneault-Fourrey C."/>
            <person name="LaButti K."/>
            <person name="Lindquist E.A."/>
            <person name="Lipzen A."/>
            <person name="Lundell T."/>
            <person name="Morin E."/>
            <person name="Murat C."/>
            <person name="Riley R."/>
            <person name="Ohm R."/>
            <person name="Sun H."/>
            <person name="Tunlid A."/>
            <person name="Henrissat B."/>
            <person name="Grigoriev I.V."/>
            <person name="Hibbett D.S."/>
            <person name="Martin F."/>
        </authorList>
    </citation>
    <scope>NUCLEOTIDE SEQUENCE [LARGE SCALE GENOMIC DNA]</scope>
    <source>
        <strain evidence="5">441</strain>
    </source>
</reference>
<evidence type="ECO:0000259" key="3">
    <source>
        <dbReference type="Pfam" id="PF09409"/>
    </source>
</evidence>
<feature type="region of interest" description="Disordered" evidence="2">
    <location>
        <begin position="182"/>
        <end position="235"/>
    </location>
</feature>
<protein>
    <recommendedName>
        <fullName evidence="3">PUB domain-containing protein</fullName>
    </recommendedName>
</protein>
<dbReference type="CDD" id="cd09212">
    <property type="entry name" value="PUB"/>
    <property type="match status" value="1"/>
</dbReference>
<dbReference type="Pfam" id="PF09409">
    <property type="entry name" value="PUB"/>
    <property type="match status" value="1"/>
</dbReference>
<evidence type="ECO:0000313" key="5">
    <source>
        <dbReference type="Proteomes" id="UP000054018"/>
    </source>
</evidence>
<keyword evidence="5" id="KW-1185">Reference proteome</keyword>
<dbReference type="STRING" id="765257.A0A0C9Z041"/>
<dbReference type="OrthoDB" id="49605at2759"/>
<dbReference type="InterPro" id="IPR036339">
    <property type="entry name" value="PUB-like_dom_sf"/>
</dbReference>
<keyword evidence="1" id="KW-0175">Coiled coil</keyword>
<accession>A0A0C9Z041</accession>
<evidence type="ECO:0000256" key="2">
    <source>
        <dbReference type="SAM" id="MobiDB-lite"/>
    </source>
</evidence>
<evidence type="ECO:0000313" key="4">
    <source>
        <dbReference type="EMBL" id="KIK30830.1"/>
    </source>
</evidence>
<dbReference type="EMBL" id="KN833686">
    <property type="protein sequence ID" value="KIK30830.1"/>
    <property type="molecule type" value="Genomic_DNA"/>
</dbReference>
<feature type="domain" description="PUB" evidence="3">
    <location>
        <begin position="55"/>
        <end position="130"/>
    </location>
</feature>
<dbReference type="AlphaFoldDB" id="A0A0C9Z041"/>
<feature type="coiled-coil region" evidence="1">
    <location>
        <begin position="134"/>
        <end position="161"/>
    </location>
</feature>
<dbReference type="InterPro" id="IPR018997">
    <property type="entry name" value="PUB_domain"/>
</dbReference>
<dbReference type="Gene3D" id="1.20.58.2190">
    <property type="match status" value="1"/>
</dbReference>
<dbReference type="SUPFAM" id="SSF143503">
    <property type="entry name" value="PUG domain-like"/>
    <property type="match status" value="1"/>
</dbReference>
<dbReference type="HOGENOM" id="CLU_081370_0_0_1"/>
<evidence type="ECO:0000256" key="1">
    <source>
        <dbReference type="SAM" id="Coils"/>
    </source>
</evidence>
<reference evidence="4 5" key="1">
    <citation type="submission" date="2014-04" db="EMBL/GenBank/DDBJ databases">
        <authorList>
            <consortium name="DOE Joint Genome Institute"/>
            <person name="Kuo A."/>
            <person name="Kohler A."/>
            <person name="Costa M.D."/>
            <person name="Nagy L.G."/>
            <person name="Floudas D."/>
            <person name="Copeland A."/>
            <person name="Barry K.W."/>
            <person name="Cichocki N."/>
            <person name="Veneault-Fourrey C."/>
            <person name="LaButti K."/>
            <person name="Lindquist E.A."/>
            <person name="Lipzen A."/>
            <person name="Lundell T."/>
            <person name="Morin E."/>
            <person name="Murat C."/>
            <person name="Sun H."/>
            <person name="Tunlid A."/>
            <person name="Henrissat B."/>
            <person name="Grigoriev I.V."/>
            <person name="Hibbett D.S."/>
            <person name="Martin F."/>
            <person name="Nordberg H.P."/>
            <person name="Cantor M.N."/>
            <person name="Hua S.X."/>
        </authorList>
    </citation>
    <scope>NUCLEOTIDE SEQUENCE [LARGE SCALE GENOMIC DNA]</scope>
    <source>
        <strain evidence="4 5">441</strain>
    </source>
</reference>
<sequence length="235" mass="26366">MTERPPSEVIAAAATAALQRNRSPNASISEEHDYEKRQSFRRLIDPGIFRPNSRDQALASLKTLLVIANNLLREPDNPKFQQFKPTNDHIKRRLIEPKGTLEYAIALGFRAEVKDFQPYYVFNPRHVTDLHIGATILEEAIDLEERKQERLKRSRAEEKAAAAAAAQNVKLAFLDDRKTRALRDSREKARRNASETHQGPSDVTSDADASPLPEVVMPGVGYSLASSDPDVDPEE</sequence>
<feature type="compositionally biased region" description="Polar residues" evidence="2">
    <location>
        <begin position="195"/>
        <end position="204"/>
    </location>
</feature>
<proteinExistence type="predicted"/>
<organism evidence="4 5">
    <name type="scientific">Pisolithus microcarpus 441</name>
    <dbReference type="NCBI Taxonomy" id="765257"/>
    <lineage>
        <taxon>Eukaryota</taxon>
        <taxon>Fungi</taxon>
        <taxon>Dikarya</taxon>
        <taxon>Basidiomycota</taxon>
        <taxon>Agaricomycotina</taxon>
        <taxon>Agaricomycetes</taxon>
        <taxon>Agaricomycetidae</taxon>
        <taxon>Boletales</taxon>
        <taxon>Sclerodermatineae</taxon>
        <taxon>Pisolithaceae</taxon>
        <taxon>Pisolithus</taxon>
    </lineage>
</organism>
<feature type="compositionally biased region" description="Basic and acidic residues" evidence="2">
    <location>
        <begin position="182"/>
        <end position="194"/>
    </location>
</feature>